<evidence type="ECO:0000313" key="5">
    <source>
        <dbReference type="Proteomes" id="UP000306544"/>
    </source>
</evidence>
<dbReference type="GO" id="GO:0031411">
    <property type="term" value="C:gas vesicle"/>
    <property type="evidence" value="ECO:0007669"/>
    <property type="project" value="UniProtKB-SubCell"/>
</dbReference>
<keyword evidence="5" id="KW-1185">Reference proteome</keyword>
<comment type="caution">
    <text evidence="4">The sequence shown here is derived from an EMBL/GenBank/DDBJ whole genome shotgun (WGS) entry which is preliminary data.</text>
</comment>
<dbReference type="GO" id="GO:0031412">
    <property type="term" value="P:gas vesicle organization"/>
    <property type="evidence" value="ECO:0007669"/>
    <property type="project" value="InterPro"/>
</dbReference>
<dbReference type="Pfam" id="PF06386">
    <property type="entry name" value="GvpL_GvpF"/>
    <property type="match status" value="1"/>
</dbReference>
<proteinExistence type="inferred from homology"/>
<dbReference type="Proteomes" id="UP000306544">
    <property type="component" value="Unassembled WGS sequence"/>
</dbReference>
<dbReference type="OrthoDB" id="4864106at2"/>
<evidence type="ECO:0000256" key="3">
    <source>
        <dbReference type="ARBA" id="ARBA00035643"/>
    </source>
</evidence>
<reference evidence="4 5" key="1">
    <citation type="submission" date="2019-05" db="EMBL/GenBank/DDBJ databases">
        <title>Nesterenkonia sp. GY239, isolated from the Southern Atlantic Ocean.</title>
        <authorList>
            <person name="Zhang G."/>
        </authorList>
    </citation>
    <scope>NUCLEOTIDE SEQUENCE [LARGE SCALE GENOMIC DNA]</scope>
    <source>
        <strain evidence="4 5">GY239</strain>
    </source>
</reference>
<evidence type="ECO:0000256" key="2">
    <source>
        <dbReference type="ARBA" id="ARBA00035108"/>
    </source>
</evidence>
<dbReference type="PANTHER" id="PTHR36852:SF1">
    <property type="entry name" value="PROTEIN GVPL 2"/>
    <property type="match status" value="1"/>
</dbReference>
<dbReference type="PANTHER" id="PTHR36852">
    <property type="entry name" value="PROTEIN GVPL 2"/>
    <property type="match status" value="1"/>
</dbReference>
<protein>
    <submittedName>
        <fullName evidence="4">GvpL/GvpF family gas vesicle protein</fullName>
    </submittedName>
</protein>
<gene>
    <name evidence="4" type="ORF">FEF27_07810</name>
</gene>
<organism evidence="4 5">
    <name type="scientific">Nesterenkonia sphaerica</name>
    <dbReference type="NCBI Taxonomy" id="1804988"/>
    <lineage>
        <taxon>Bacteria</taxon>
        <taxon>Bacillati</taxon>
        <taxon>Actinomycetota</taxon>
        <taxon>Actinomycetes</taxon>
        <taxon>Micrococcales</taxon>
        <taxon>Micrococcaceae</taxon>
        <taxon>Nesterenkonia</taxon>
    </lineage>
</organism>
<sequence>MSRDPRDYAGEVYLYGVVPAETAAPADLQGIQSQPVEVLEHESVAVLVSEVDPDQILGTPDDLLAHTQLLDAVARQTPVLPLAFGTVVPEAAAVVEDILSPSQQEYAAGLENVDGHAQYTVSVTFDRDTVLREIITELPEAAHLREQIAGTTEDQTRPQRIQLGELMVRGLEQRQPAAAAPVIDRLQEVTSDLTEHERRQPDDVIELAALVAHQQAEEFEEVVEDLAREFHPRCKFRLVGPQAPYDFVPKV</sequence>
<dbReference type="InterPro" id="IPR009430">
    <property type="entry name" value="GvpL/GvpF"/>
</dbReference>
<name>A0A5R9AA87_9MICC</name>
<evidence type="ECO:0000256" key="1">
    <source>
        <dbReference type="ARBA" id="ARBA00022987"/>
    </source>
</evidence>
<comment type="subcellular location">
    <subcellularLocation>
        <location evidence="2">Gas vesicle</location>
    </subcellularLocation>
</comment>
<dbReference type="AlphaFoldDB" id="A0A5R9AA87"/>
<evidence type="ECO:0000313" key="4">
    <source>
        <dbReference type="EMBL" id="TLP75551.1"/>
    </source>
</evidence>
<dbReference type="RefSeq" id="WP_138170294.1">
    <property type="nucleotide sequence ID" value="NZ_VAWA01000008.1"/>
</dbReference>
<keyword evidence="1" id="KW-0304">Gas vesicle</keyword>
<accession>A0A5R9AA87</accession>
<dbReference type="EMBL" id="VAWA01000008">
    <property type="protein sequence ID" value="TLP75551.1"/>
    <property type="molecule type" value="Genomic_DNA"/>
</dbReference>
<comment type="similarity">
    <text evidence="3">Belongs to the gas vesicle GvpF/GvpL family.</text>
</comment>